<sequence>MHHHFLAFLVLLLHQVSHGLVQAGPSLMDHSGRASLAHVQHWINTNVPDARQRRTANTHHISNSPLSSPSSSQSSMKSYFSKSSHQSSAATDASDNHDENALDNVLDRALAFEEIPFRPLDILIEDRAVEAFTQATSKLSNRRRDLKAHKKSSLSREDVSLYDAWRAKAKGIWPSLSSLASHMGSELPMLIRDINFDEPFIINRDHHHPRHFMAVAGLCFSLENQQVGQFLANVLAGGPRSMMTTSDILHIMHKKKLSTSAHTALRTLWILHLFNVFQSILETRDCLHAAAHREHNGCSLSVNHASVQTVQEEMESELATGGNHPLRQSRVTLIHSMTILSDSLRCNNDPQMVSLSLSKQLFTFLPILQRRLVQDLRAYRQELYDFAHGVERVAIEKGGLMIQRLHD</sequence>
<feature type="signal peptide" evidence="2">
    <location>
        <begin position="1"/>
        <end position="19"/>
    </location>
</feature>
<feature type="compositionally biased region" description="Low complexity" evidence="1">
    <location>
        <begin position="62"/>
        <end position="88"/>
    </location>
</feature>
<evidence type="ECO:0000313" key="4">
    <source>
        <dbReference type="Proteomes" id="UP000267251"/>
    </source>
</evidence>
<evidence type="ECO:0000256" key="2">
    <source>
        <dbReference type="SAM" id="SignalP"/>
    </source>
</evidence>
<evidence type="ECO:0000313" key="3">
    <source>
        <dbReference type="EMBL" id="RKP13572.1"/>
    </source>
</evidence>
<evidence type="ECO:0000256" key="1">
    <source>
        <dbReference type="SAM" id="MobiDB-lite"/>
    </source>
</evidence>
<protein>
    <submittedName>
        <fullName evidence="3">Uncharacterized protein</fullName>
    </submittedName>
</protein>
<proteinExistence type="predicted"/>
<feature type="region of interest" description="Disordered" evidence="1">
    <location>
        <begin position="57"/>
        <end position="97"/>
    </location>
</feature>
<keyword evidence="2" id="KW-0732">Signal</keyword>
<reference evidence="4" key="1">
    <citation type="journal article" date="2018" name="Nat. Microbiol.">
        <title>Leveraging single-cell genomics to expand the fungal tree of life.</title>
        <authorList>
            <person name="Ahrendt S.R."/>
            <person name="Quandt C.A."/>
            <person name="Ciobanu D."/>
            <person name="Clum A."/>
            <person name="Salamov A."/>
            <person name="Andreopoulos B."/>
            <person name="Cheng J.F."/>
            <person name="Woyke T."/>
            <person name="Pelin A."/>
            <person name="Henrissat B."/>
            <person name="Reynolds N.K."/>
            <person name="Benny G.L."/>
            <person name="Smith M.E."/>
            <person name="James T.Y."/>
            <person name="Grigoriev I.V."/>
        </authorList>
    </citation>
    <scope>NUCLEOTIDE SEQUENCE [LARGE SCALE GENOMIC DNA]</scope>
</reference>
<keyword evidence="4" id="KW-1185">Reference proteome</keyword>
<gene>
    <name evidence="3" type="ORF">BJ684DRAFT_19950</name>
</gene>
<dbReference type="EMBL" id="KZ987989">
    <property type="protein sequence ID" value="RKP13572.1"/>
    <property type="molecule type" value="Genomic_DNA"/>
</dbReference>
<organism evidence="3 4">
    <name type="scientific">Piptocephalis cylindrospora</name>
    <dbReference type="NCBI Taxonomy" id="1907219"/>
    <lineage>
        <taxon>Eukaryota</taxon>
        <taxon>Fungi</taxon>
        <taxon>Fungi incertae sedis</taxon>
        <taxon>Zoopagomycota</taxon>
        <taxon>Zoopagomycotina</taxon>
        <taxon>Zoopagomycetes</taxon>
        <taxon>Zoopagales</taxon>
        <taxon>Piptocephalidaceae</taxon>
        <taxon>Piptocephalis</taxon>
    </lineage>
</organism>
<accession>A0A4P9Y4I0</accession>
<dbReference type="AlphaFoldDB" id="A0A4P9Y4I0"/>
<dbReference type="Proteomes" id="UP000267251">
    <property type="component" value="Unassembled WGS sequence"/>
</dbReference>
<feature type="chain" id="PRO_5020482464" evidence="2">
    <location>
        <begin position="20"/>
        <end position="407"/>
    </location>
</feature>
<name>A0A4P9Y4I0_9FUNG</name>